<accession>A0A9D1A2M2</accession>
<dbReference type="GO" id="GO:0016747">
    <property type="term" value="F:acyltransferase activity, transferring groups other than amino-acyl groups"/>
    <property type="evidence" value="ECO:0007669"/>
    <property type="project" value="InterPro"/>
</dbReference>
<dbReference type="PROSITE" id="PS51186">
    <property type="entry name" value="GNAT"/>
    <property type="match status" value="1"/>
</dbReference>
<protein>
    <submittedName>
        <fullName evidence="4">GNAT family N-acetyltransferase</fullName>
    </submittedName>
</protein>
<evidence type="ECO:0000313" key="5">
    <source>
        <dbReference type="Proteomes" id="UP000824250"/>
    </source>
</evidence>
<evidence type="ECO:0000256" key="1">
    <source>
        <dbReference type="ARBA" id="ARBA00022679"/>
    </source>
</evidence>
<evidence type="ECO:0000259" key="3">
    <source>
        <dbReference type="PROSITE" id="PS51186"/>
    </source>
</evidence>
<dbReference type="SUPFAM" id="SSF55729">
    <property type="entry name" value="Acyl-CoA N-acyltransferases (Nat)"/>
    <property type="match status" value="1"/>
</dbReference>
<evidence type="ECO:0000256" key="2">
    <source>
        <dbReference type="ARBA" id="ARBA00023315"/>
    </source>
</evidence>
<keyword evidence="2" id="KW-0012">Acyltransferase</keyword>
<name>A0A9D1A2M2_9FIRM</name>
<keyword evidence="1" id="KW-0808">Transferase</keyword>
<dbReference type="InterPro" id="IPR016181">
    <property type="entry name" value="Acyl_CoA_acyltransferase"/>
</dbReference>
<organism evidence="4 5">
    <name type="scientific">Candidatus Copromonas faecavium</name>
    <name type="common">nom. illeg.</name>
    <dbReference type="NCBI Taxonomy" id="2840740"/>
    <lineage>
        <taxon>Bacteria</taxon>
        <taxon>Bacillati</taxon>
        <taxon>Bacillota</taxon>
        <taxon>Clostridia</taxon>
        <taxon>Lachnospirales</taxon>
        <taxon>Lachnospiraceae</taxon>
        <taxon>Candidatus Copromonas (nom. illeg.)</taxon>
    </lineage>
</organism>
<dbReference type="EMBL" id="DVGC01000007">
    <property type="protein sequence ID" value="HIR04674.1"/>
    <property type="molecule type" value="Genomic_DNA"/>
</dbReference>
<evidence type="ECO:0000313" key="4">
    <source>
        <dbReference type="EMBL" id="HIR04674.1"/>
    </source>
</evidence>
<dbReference type="InterPro" id="IPR050832">
    <property type="entry name" value="Bact_Acetyltransf"/>
</dbReference>
<dbReference type="CDD" id="cd04301">
    <property type="entry name" value="NAT_SF"/>
    <property type="match status" value="1"/>
</dbReference>
<dbReference type="Gene3D" id="3.40.630.30">
    <property type="match status" value="1"/>
</dbReference>
<sequence>MEIKVRIAEEKDVERVAMLYEKLHDFLETHENHPRWIRGIYPTKANAEEGFEKGWLYVAEVDGEMAGSVIYLHEQGEVYNQVKWPKEISGDNVYVIHVLAVQPDFFRMGVGTALLDYACSMGREKGIGAVRLDVYEKNLSAIRLYERCGFSYRGTIDLGLEKLYGLKWYHVYEKLL</sequence>
<comment type="caution">
    <text evidence="4">The sequence shown here is derived from an EMBL/GenBank/DDBJ whole genome shotgun (WGS) entry which is preliminary data.</text>
</comment>
<dbReference type="Proteomes" id="UP000824250">
    <property type="component" value="Unassembled WGS sequence"/>
</dbReference>
<dbReference type="PANTHER" id="PTHR43877">
    <property type="entry name" value="AMINOALKYLPHOSPHONATE N-ACETYLTRANSFERASE-RELATED-RELATED"/>
    <property type="match status" value="1"/>
</dbReference>
<gene>
    <name evidence="4" type="ORF">IAB28_01725</name>
</gene>
<reference evidence="4" key="2">
    <citation type="journal article" date="2021" name="PeerJ">
        <title>Extensive microbial diversity within the chicken gut microbiome revealed by metagenomics and culture.</title>
        <authorList>
            <person name="Gilroy R."/>
            <person name="Ravi A."/>
            <person name="Getino M."/>
            <person name="Pursley I."/>
            <person name="Horton D.L."/>
            <person name="Alikhan N.F."/>
            <person name="Baker D."/>
            <person name="Gharbi K."/>
            <person name="Hall N."/>
            <person name="Watson M."/>
            <person name="Adriaenssens E.M."/>
            <person name="Foster-Nyarko E."/>
            <person name="Jarju S."/>
            <person name="Secka A."/>
            <person name="Antonio M."/>
            <person name="Oren A."/>
            <person name="Chaudhuri R.R."/>
            <person name="La Ragione R."/>
            <person name="Hildebrand F."/>
            <person name="Pallen M.J."/>
        </authorList>
    </citation>
    <scope>NUCLEOTIDE SEQUENCE</scope>
    <source>
        <strain evidence="4">CHK180-2868</strain>
    </source>
</reference>
<dbReference type="Pfam" id="PF00583">
    <property type="entry name" value="Acetyltransf_1"/>
    <property type="match status" value="1"/>
</dbReference>
<dbReference type="InterPro" id="IPR000182">
    <property type="entry name" value="GNAT_dom"/>
</dbReference>
<dbReference type="PANTHER" id="PTHR43877:SF2">
    <property type="entry name" value="AMINOALKYLPHOSPHONATE N-ACETYLTRANSFERASE-RELATED"/>
    <property type="match status" value="1"/>
</dbReference>
<feature type="domain" description="N-acetyltransferase" evidence="3">
    <location>
        <begin position="3"/>
        <end position="176"/>
    </location>
</feature>
<reference evidence="4" key="1">
    <citation type="submission" date="2020-10" db="EMBL/GenBank/DDBJ databases">
        <authorList>
            <person name="Gilroy R."/>
        </authorList>
    </citation>
    <scope>NUCLEOTIDE SEQUENCE</scope>
    <source>
        <strain evidence="4">CHK180-2868</strain>
    </source>
</reference>
<proteinExistence type="predicted"/>
<dbReference type="AlphaFoldDB" id="A0A9D1A2M2"/>